<dbReference type="GeneID" id="17353161"/>
<feature type="compositionally biased region" description="Low complexity" evidence="2">
    <location>
        <begin position="124"/>
        <end position="147"/>
    </location>
</feature>
<evidence type="ECO:0000259" key="4">
    <source>
        <dbReference type="PROSITE" id="PS50222"/>
    </source>
</evidence>
<feature type="domain" description="EF-hand" evidence="4">
    <location>
        <begin position="163"/>
        <end position="198"/>
    </location>
</feature>
<dbReference type="OrthoDB" id="524326at2759"/>
<organism evidence="6">
    <name type="scientific">Chlorella variabilis</name>
    <name type="common">Green alga</name>
    <dbReference type="NCBI Taxonomy" id="554065"/>
    <lineage>
        <taxon>Eukaryota</taxon>
        <taxon>Viridiplantae</taxon>
        <taxon>Chlorophyta</taxon>
        <taxon>core chlorophytes</taxon>
        <taxon>Trebouxiophyceae</taxon>
        <taxon>Chlorellales</taxon>
        <taxon>Chlorellaceae</taxon>
        <taxon>Chlorella clade</taxon>
        <taxon>Chlorella</taxon>
    </lineage>
</organism>
<feature type="region of interest" description="Disordered" evidence="2">
    <location>
        <begin position="122"/>
        <end position="156"/>
    </location>
</feature>
<dbReference type="EMBL" id="GL433850">
    <property type="protein sequence ID" value="EFN53813.1"/>
    <property type="molecule type" value="Genomic_DNA"/>
</dbReference>
<evidence type="ECO:0008006" key="7">
    <source>
        <dbReference type="Google" id="ProtNLM"/>
    </source>
</evidence>
<dbReference type="SUPFAM" id="SSF47473">
    <property type="entry name" value="EF-hand"/>
    <property type="match status" value="2"/>
</dbReference>
<reference evidence="5 6" key="1">
    <citation type="journal article" date="2010" name="Plant Cell">
        <title>The Chlorella variabilis NC64A genome reveals adaptation to photosymbiosis, coevolution with viruses, and cryptic sex.</title>
        <authorList>
            <person name="Blanc G."/>
            <person name="Duncan G."/>
            <person name="Agarkova I."/>
            <person name="Borodovsky M."/>
            <person name="Gurnon J."/>
            <person name="Kuo A."/>
            <person name="Lindquist E."/>
            <person name="Lucas S."/>
            <person name="Pangilinan J."/>
            <person name="Polle J."/>
            <person name="Salamov A."/>
            <person name="Terry A."/>
            <person name="Yamada T."/>
            <person name="Dunigan D.D."/>
            <person name="Grigoriev I.V."/>
            <person name="Claverie J.M."/>
            <person name="Van Etten J.L."/>
        </authorList>
    </citation>
    <scope>NUCLEOTIDE SEQUENCE [LARGE SCALE GENOMIC DNA]</scope>
    <source>
        <strain evidence="5 6">NC64A</strain>
    </source>
</reference>
<feature type="domain" description="EF-hand" evidence="4">
    <location>
        <begin position="6"/>
        <end position="41"/>
    </location>
</feature>
<evidence type="ECO:0000256" key="1">
    <source>
        <dbReference type="SAM" id="Coils"/>
    </source>
</evidence>
<dbReference type="STRING" id="554065.E1ZKI7"/>
<dbReference type="InterPro" id="IPR000261">
    <property type="entry name" value="EH_dom"/>
</dbReference>
<sequence>MAESRGELEVYNVWFVAADLDRDGVLSGHEAVQFFQRSGLPQNPTLFKVWQYVAGDRPALSRQEFYTAMKLVSLAQLNGGVLDDQQALRLVNGLAGPVPLPRMAGMTVPRGIELPANLLPPEPAAASAPGQAAASPAAPPARGGAPLASPPPPAAAFPPLAAEQAAAFQTAFSQLDTDRDGFVQGTDCFGAFMQSGLPKAALKQIWDLVAGNEPRLNRHQFVQALYLIDCVKRGMAVPGALPPGPFPPVAGAANIATLSAGAPSDIYSATLVIPPMPPRQAYHPQPPPPMPFASQVPGLPADRVAALDQAERMRLEAEREATLVAEAEQRKAEEERAAAAAKREFFTRALGDLRLTQSKVNRAVAQEEKAGLAQKLESLRAMAAQLEEFDPEWESREKGECEALNLEIAELTVTNEQLQRRAAATERTRGAMLAQVAALKEAAAGVDAELATLTDEVDKVAAEGGKDKAAVVDLLKRPLCLRPCSGAAGFKIVSALPVDTRLTTYAAPSAAALEKDEEVGAAPVAPAAEGSTPAAAAAAAAGGAGDPPAAAAPLEGAASVAEAEAVSAAAEAGVLASAIAEALSAAPAAKPASKQGSLVAGGSGAAAAAAAAAAAEEEQAEAGAEADAAAPDAASNSFEAGVESGDTAAGGVAAPAPAAEAVDVFAAFDAVTAPAPVKQASGAFGSAQALAAESPKAGDAEVAAEGGEAAAASPAAAADDVPPASGSWTAF</sequence>
<dbReference type="PANTHER" id="PTHR11216:SF170">
    <property type="entry name" value="DYNAMIN ASSOCIATED PROTEIN 160, ISOFORM D"/>
    <property type="match status" value="1"/>
</dbReference>
<evidence type="ECO:0000259" key="3">
    <source>
        <dbReference type="PROSITE" id="PS50031"/>
    </source>
</evidence>
<feature type="compositionally biased region" description="Low complexity" evidence="2">
    <location>
        <begin position="700"/>
        <end position="731"/>
    </location>
</feature>
<keyword evidence="6" id="KW-1185">Reference proteome</keyword>
<dbReference type="PANTHER" id="PTHR11216">
    <property type="entry name" value="EH DOMAIN"/>
    <property type="match status" value="1"/>
</dbReference>
<dbReference type="PROSITE" id="PS50222">
    <property type="entry name" value="EF_HAND_2"/>
    <property type="match status" value="2"/>
</dbReference>
<evidence type="ECO:0000313" key="6">
    <source>
        <dbReference type="Proteomes" id="UP000008141"/>
    </source>
</evidence>
<dbReference type="InParanoid" id="E1ZKI7"/>
<dbReference type="RefSeq" id="XP_005845915.1">
    <property type="nucleotide sequence ID" value="XM_005845853.1"/>
</dbReference>
<keyword evidence="1" id="KW-0175">Coiled coil</keyword>
<evidence type="ECO:0000313" key="5">
    <source>
        <dbReference type="EMBL" id="EFN53813.1"/>
    </source>
</evidence>
<dbReference type="InterPro" id="IPR011992">
    <property type="entry name" value="EF-hand-dom_pair"/>
</dbReference>
<name>E1ZKI7_CHLVA</name>
<feature type="compositionally biased region" description="Low complexity" evidence="2">
    <location>
        <begin position="621"/>
        <end position="634"/>
    </location>
</feature>
<dbReference type="Gene3D" id="1.10.238.10">
    <property type="entry name" value="EF-hand"/>
    <property type="match status" value="2"/>
</dbReference>
<dbReference type="Proteomes" id="UP000008141">
    <property type="component" value="Unassembled WGS sequence"/>
</dbReference>
<dbReference type="InterPro" id="IPR002048">
    <property type="entry name" value="EF_hand_dom"/>
</dbReference>
<accession>E1ZKI7</accession>
<gene>
    <name evidence="5" type="ORF">CHLNCDRAFT_58481</name>
</gene>
<dbReference type="GO" id="GO:0006897">
    <property type="term" value="P:endocytosis"/>
    <property type="evidence" value="ECO:0007669"/>
    <property type="project" value="TreeGrafter"/>
</dbReference>
<dbReference type="PROSITE" id="PS50031">
    <property type="entry name" value="EH"/>
    <property type="match status" value="1"/>
</dbReference>
<feature type="region of interest" description="Disordered" evidence="2">
    <location>
        <begin position="618"/>
        <end position="642"/>
    </location>
</feature>
<dbReference type="SMART" id="SM00027">
    <property type="entry name" value="EH"/>
    <property type="match status" value="2"/>
</dbReference>
<dbReference type="GO" id="GO:0016197">
    <property type="term" value="P:endosomal transport"/>
    <property type="evidence" value="ECO:0007669"/>
    <property type="project" value="TreeGrafter"/>
</dbReference>
<dbReference type="Pfam" id="PF12763">
    <property type="entry name" value="EH"/>
    <property type="match status" value="1"/>
</dbReference>
<dbReference type="eggNOG" id="KOG0998">
    <property type="taxonomic scope" value="Eukaryota"/>
</dbReference>
<dbReference type="OMA" id="AMYLVRQ"/>
<protein>
    <recommendedName>
        <fullName evidence="7">EH domain-containing protein</fullName>
    </recommendedName>
</protein>
<dbReference type="AlphaFoldDB" id="E1ZKI7"/>
<feature type="domain" description="EH" evidence="3">
    <location>
        <begin position="164"/>
        <end position="252"/>
    </location>
</feature>
<evidence type="ECO:0000256" key="2">
    <source>
        <dbReference type="SAM" id="MobiDB-lite"/>
    </source>
</evidence>
<dbReference type="GO" id="GO:0005509">
    <property type="term" value="F:calcium ion binding"/>
    <property type="evidence" value="ECO:0007669"/>
    <property type="project" value="InterPro"/>
</dbReference>
<feature type="region of interest" description="Disordered" evidence="2">
    <location>
        <begin position="689"/>
        <end position="731"/>
    </location>
</feature>
<proteinExistence type="predicted"/>
<dbReference type="KEGG" id="cvr:CHLNCDRAFT_58481"/>
<dbReference type="GO" id="GO:0005737">
    <property type="term" value="C:cytoplasm"/>
    <property type="evidence" value="ECO:0007669"/>
    <property type="project" value="TreeGrafter"/>
</dbReference>
<feature type="coiled-coil region" evidence="1">
    <location>
        <begin position="307"/>
        <end position="456"/>
    </location>
</feature>
<dbReference type="CDD" id="cd00052">
    <property type="entry name" value="EH"/>
    <property type="match status" value="2"/>
</dbReference>
<dbReference type="GO" id="GO:0005886">
    <property type="term" value="C:plasma membrane"/>
    <property type="evidence" value="ECO:0007669"/>
    <property type="project" value="TreeGrafter"/>
</dbReference>